<evidence type="ECO:0000256" key="3">
    <source>
        <dbReference type="ARBA" id="ARBA00022598"/>
    </source>
</evidence>
<dbReference type="Pfam" id="PF01068">
    <property type="entry name" value="DNA_ligase_A_M"/>
    <property type="match status" value="1"/>
</dbReference>
<evidence type="ECO:0000256" key="4">
    <source>
        <dbReference type="ARBA" id="ARBA00034003"/>
    </source>
</evidence>
<dbReference type="AlphaFoldDB" id="A0A1C9HUW5"/>
<dbReference type="PROSITE" id="PS50160">
    <property type="entry name" value="DNA_LIGASE_A3"/>
    <property type="match status" value="1"/>
</dbReference>
<dbReference type="GO" id="GO:0006310">
    <property type="term" value="P:DNA recombination"/>
    <property type="evidence" value="ECO:0007669"/>
    <property type="project" value="InterPro"/>
</dbReference>
<evidence type="ECO:0000313" key="7">
    <source>
        <dbReference type="EMBL" id="AOO90460.1"/>
    </source>
</evidence>
<evidence type="ECO:0000256" key="5">
    <source>
        <dbReference type="SAM" id="MobiDB-lite"/>
    </source>
</evidence>
<evidence type="ECO:0000259" key="6">
    <source>
        <dbReference type="PROSITE" id="PS50160"/>
    </source>
</evidence>
<dbReference type="InterPro" id="IPR012340">
    <property type="entry name" value="NA-bd_OB-fold"/>
</dbReference>
<dbReference type="PANTHER" id="PTHR45674">
    <property type="entry name" value="DNA LIGASE 1/3 FAMILY MEMBER"/>
    <property type="match status" value="1"/>
</dbReference>
<dbReference type="EMBL" id="KX488096">
    <property type="protein sequence ID" value="AOO90460.1"/>
    <property type="molecule type" value="Genomic_DNA"/>
</dbReference>
<dbReference type="CDD" id="cd07906">
    <property type="entry name" value="Adenylation_DNA_ligase_LigD_LigC"/>
    <property type="match status" value="1"/>
</dbReference>
<accession>A0A1C9HUW5</accession>
<dbReference type="EC" id="6.5.1.1" evidence="2"/>
<dbReference type="InterPro" id="IPR014146">
    <property type="entry name" value="LigD_ligase_dom"/>
</dbReference>
<dbReference type="GO" id="GO:0006281">
    <property type="term" value="P:DNA repair"/>
    <property type="evidence" value="ECO:0007669"/>
    <property type="project" value="InterPro"/>
</dbReference>
<proteinExistence type="inferred from homology"/>
<reference evidence="7" key="2">
    <citation type="journal article" date="2016" name="Front. Microbiol.">
        <title>The Regulatory Protein RosR Affects Rhizobium leguminosarum bv. trifolii Protein Profiles, Cell Surface Properties, and Symbiosis with Clover.</title>
        <authorList>
            <person name="Rachwal K."/>
            <person name="Boguszewska A."/>
            <person name="Kopcinska J."/>
            <person name="Karas M."/>
            <person name="Tchorzewski M."/>
            <person name="Janczarek M."/>
        </authorList>
    </citation>
    <scope>NUCLEOTIDE SEQUENCE</scope>
    <source>
        <strain evidence="7">Rt24.2</strain>
    </source>
</reference>
<dbReference type="Pfam" id="PF04679">
    <property type="entry name" value="DNA_ligase_A_C"/>
    <property type="match status" value="1"/>
</dbReference>
<dbReference type="SUPFAM" id="SSF50249">
    <property type="entry name" value="Nucleic acid-binding proteins"/>
    <property type="match status" value="1"/>
</dbReference>
<dbReference type="InterPro" id="IPR050191">
    <property type="entry name" value="ATP-dep_DNA_ligase"/>
</dbReference>
<feature type="domain" description="ATP-dependent DNA ligase family profile" evidence="6">
    <location>
        <begin position="169"/>
        <end position="261"/>
    </location>
</feature>
<reference evidence="7" key="1">
    <citation type="journal article" date="2015" name="BMC Genomics">
        <title>Transcriptome profiling of a Rhizobium leguminosarum bv. trifolii rosR mutant reveals the role of the transcriptional regulator RosR in motility, synthesis of cell-surface components, and other cellular processes.</title>
        <authorList>
            <person name="Rachwal K."/>
            <person name="Matczynska E."/>
            <person name="Janczarek M."/>
        </authorList>
    </citation>
    <scope>NUCLEOTIDE SEQUENCE</scope>
    <source>
        <strain evidence="7">Rt24.2</strain>
    </source>
</reference>
<dbReference type="CDD" id="cd07971">
    <property type="entry name" value="OBF_DNA_ligase_LigD"/>
    <property type="match status" value="1"/>
</dbReference>
<dbReference type="GO" id="GO:0005524">
    <property type="term" value="F:ATP binding"/>
    <property type="evidence" value="ECO:0007669"/>
    <property type="project" value="InterPro"/>
</dbReference>
<organism evidence="7">
    <name type="scientific">Rhizobium leguminosarum bv. trifolii</name>
    <dbReference type="NCBI Taxonomy" id="386"/>
    <lineage>
        <taxon>Bacteria</taxon>
        <taxon>Pseudomonadati</taxon>
        <taxon>Pseudomonadota</taxon>
        <taxon>Alphaproteobacteria</taxon>
        <taxon>Hyphomicrobiales</taxon>
        <taxon>Rhizobiaceae</taxon>
        <taxon>Rhizobium/Agrobacterium group</taxon>
        <taxon>Rhizobium</taxon>
    </lineage>
</organism>
<sequence>MIWLSRVVAIDAKKKQMKKPSRAPGEVLDLIMKHPRRPILPLLGESQSKLHSRPIRKRDPDQPSLPFDPMPLRVEPCLALLKPTVPVGPDWLYEVKWDGYRLAIHIEPKGVRVITRGGHDWTHRFPIIVAAAKELGVTTAILDGEAVVLDDQGRSDFGALQRSLGGRGGKRVSTESILVAFDLLYLDGHDLTSTELDVRRHLLEDLIPEGGDQAIRISEELELPAEDLLEHACHRHLEGIVAKHRDRPYRSGRTGDWLKIKCVQSESFMIVGYEQSASARGGIGSLLLAGRQGFDWVYLGSVGTGFSARDAEELKKTLDRLKTSRPVIPLKGKRLVFVQPTLIAEIEFRGWTDDGNLRHASYKGLREVQDNAAVFDMKGILGR</sequence>
<dbReference type="Gene3D" id="3.30.1490.70">
    <property type="match status" value="1"/>
</dbReference>
<dbReference type="PANTHER" id="PTHR45674:SF4">
    <property type="entry name" value="DNA LIGASE 1"/>
    <property type="match status" value="1"/>
</dbReference>
<dbReference type="GO" id="GO:0003910">
    <property type="term" value="F:DNA ligase (ATP) activity"/>
    <property type="evidence" value="ECO:0007669"/>
    <property type="project" value="UniProtKB-EC"/>
</dbReference>
<dbReference type="Gene3D" id="3.30.470.30">
    <property type="entry name" value="DNA ligase/mRNA capping enzyme"/>
    <property type="match status" value="1"/>
</dbReference>
<dbReference type="NCBIfam" id="TIGR02779">
    <property type="entry name" value="NHEJ_ligase_lig"/>
    <property type="match status" value="1"/>
</dbReference>
<comment type="similarity">
    <text evidence="1">Belongs to the ATP-dependent DNA ligase family.</text>
</comment>
<evidence type="ECO:0000256" key="1">
    <source>
        <dbReference type="ARBA" id="ARBA00007572"/>
    </source>
</evidence>
<protein>
    <recommendedName>
        <fullName evidence="2">DNA ligase (ATP)</fullName>
        <ecNumber evidence="2">6.5.1.1</ecNumber>
    </recommendedName>
</protein>
<dbReference type="Gene3D" id="2.40.50.140">
    <property type="entry name" value="Nucleic acid-binding proteins"/>
    <property type="match status" value="1"/>
</dbReference>
<dbReference type="InterPro" id="IPR012310">
    <property type="entry name" value="DNA_ligase_ATP-dep_cent"/>
</dbReference>
<feature type="region of interest" description="Disordered" evidence="5">
    <location>
        <begin position="48"/>
        <end position="67"/>
    </location>
</feature>
<evidence type="ECO:0000256" key="2">
    <source>
        <dbReference type="ARBA" id="ARBA00012727"/>
    </source>
</evidence>
<name>A0A1C9HUW5_RHILT</name>
<comment type="catalytic activity">
    <reaction evidence="4">
        <text>ATP + (deoxyribonucleotide)n-3'-hydroxyl + 5'-phospho-(deoxyribonucleotide)m = (deoxyribonucleotide)n+m + AMP + diphosphate.</text>
        <dbReference type="EC" id="6.5.1.1"/>
    </reaction>
</comment>
<dbReference type="InterPro" id="IPR012309">
    <property type="entry name" value="DNA_ligase_ATP-dep_C"/>
</dbReference>
<dbReference type="SUPFAM" id="SSF56091">
    <property type="entry name" value="DNA ligase/mRNA capping enzyme, catalytic domain"/>
    <property type="match status" value="1"/>
</dbReference>
<keyword evidence="3 7" id="KW-0436">Ligase</keyword>